<comment type="function">
    <text evidence="6">Catalyzes the formation of acetyl phosphate from acetate and ATP. Can also catalyze the reverse reaction.</text>
</comment>
<dbReference type="GO" id="GO:0005737">
    <property type="term" value="C:cytoplasm"/>
    <property type="evidence" value="ECO:0007669"/>
    <property type="project" value="UniProtKB-SubCell"/>
</dbReference>
<keyword evidence="6" id="KW-0460">Magnesium</keyword>
<dbReference type="GO" id="GO:0006085">
    <property type="term" value="P:acetyl-CoA biosynthetic process"/>
    <property type="evidence" value="ECO:0007669"/>
    <property type="project" value="UniProtKB-UniRule"/>
</dbReference>
<accession>A0A0S4N8S6</accession>
<keyword evidence="6" id="KW-0963">Cytoplasm</keyword>
<feature type="binding site" evidence="6">
    <location>
        <begin position="331"/>
        <end position="335"/>
    </location>
    <ligand>
        <name>ATP</name>
        <dbReference type="ChEBI" id="CHEBI:30616"/>
    </ligand>
</feature>
<accession>A0A0P1MUD6</accession>
<reference evidence="9 10" key="1">
    <citation type="submission" date="2015-11" db="EMBL/GenBank/DDBJ databases">
        <authorList>
            <person name="Zhang Y."/>
            <person name="Guo Z."/>
        </authorList>
    </citation>
    <scope>NUCLEOTIDE SEQUENCE [LARGE SCALE GENOMIC DNA]</scope>
    <source>
        <strain evidence="9">JGI-4</strain>
    </source>
</reference>
<gene>
    <name evidence="6" type="primary">ackA</name>
    <name evidence="9" type="ORF">JGI4_01544</name>
    <name evidence="8" type="ORF">JGI8_00892</name>
</gene>
<dbReference type="RefSeq" id="WP_075427655.1">
    <property type="nucleotide sequence ID" value="NZ_CZVI01000009.1"/>
</dbReference>
<dbReference type="InterPro" id="IPR043129">
    <property type="entry name" value="ATPase_NBD"/>
</dbReference>
<dbReference type="Gene3D" id="3.30.420.40">
    <property type="match status" value="2"/>
</dbReference>
<reference evidence="8 11" key="2">
    <citation type="submission" date="2015-11" db="EMBL/GenBank/DDBJ databases">
        <authorList>
            <person name="Varghese N."/>
        </authorList>
    </citation>
    <scope>NUCLEOTIDE SEQUENCE [LARGE SCALE GENOMIC DNA]</scope>
    <source>
        <strain evidence="8 11">JGI-8</strain>
    </source>
</reference>
<evidence type="ECO:0000256" key="5">
    <source>
        <dbReference type="ARBA" id="ARBA00022840"/>
    </source>
</evidence>
<evidence type="ECO:0000313" key="11">
    <source>
        <dbReference type="Proteomes" id="UP000182200"/>
    </source>
</evidence>
<feature type="binding site" evidence="6">
    <location>
        <position position="384"/>
    </location>
    <ligand>
        <name>Mg(2+)</name>
        <dbReference type="ChEBI" id="CHEBI:18420"/>
    </ligand>
</feature>
<dbReference type="InterPro" id="IPR000890">
    <property type="entry name" value="Aliphatic_acid_kin_short-chain"/>
</dbReference>
<evidence type="ECO:0000256" key="3">
    <source>
        <dbReference type="ARBA" id="ARBA00022741"/>
    </source>
</evidence>
<comment type="subunit">
    <text evidence="6">Homodimer.</text>
</comment>
<keyword evidence="11" id="KW-1185">Reference proteome</keyword>
<keyword evidence="3 6" id="KW-0547">Nucleotide-binding</keyword>
<dbReference type="EMBL" id="CZVI01000009">
    <property type="protein sequence ID" value="CUS85371.1"/>
    <property type="molecule type" value="Genomic_DNA"/>
</dbReference>
<evidence type="ECO:0000256" key="1">
    <source>
        <dbReference type="ARBA" id="ARBA00008748"/>
    </source>
</evidence>
<feature type="binding site" evidence="6">
    <location>
        <begin position="283"/>
        <end position="285"/>
    </location>
    <ligand>
        <name>ATP</name>
        <dbReference type="ChEBI" id="CHEBI:30616"/>
    </ligand>
</feature>
<accession>A0A0P1M4F9</accession>
<keyword evidence="2 6" id="KW-0808">Transferase</keyword>
<evidence type="ECO:0000256" key="2">
    <source>
        <dbReference type="ARBA" id="ARBA00022679"/>
    </source>
</evidence>
<dbReference type="InterPro" id="IPR004372">
    <property type="entry name" value="Ac/propionate_kinase"/>
</dbReference>
<dbReference type="STRING" id="1633631.GCA_001442925_01539"/>
<dbReference type="AlphaFoldDB" id="A0A0P1LT56"/>
<dbReference type="InterPro" id="IPR023865">
    <property type="entry name" value="Aliphatic_acid_kinase_CS"/>
</dbReference>
<dbReference type="PIRSF" id="PIRSF000722">
    <property type="entry name" value="Acetate_prop_kin"/>
    <property type="match status" value="1"/>
</dbReference>
<dbReference type="HAMAP" id="MF_00020">
    <property type="entry name" value="Acetate_kinase"/>
    <property type="match status" value="1"/>
</dbReference>
<dbReference type="SUPFAM" id="SSF53067">
    <property type="entry name" value="Actin-like ATPase domain"/>
    <property type="match status" value="2"/>
</dbReference>
<dbReference type="GO" id="GO:0000287">
    <property type="term" value="F:magnesium ion binding"/>
    <property type="evidence" value="ECO:0007669"/>
    <property type="project" value="UniProtKB-UniRule"/>
</dbReference>
<keyword evidence="4 6" id="KW-0418">Kinase</keyword>
<evidence type="ECO:0000256" key="7">
    <source>
        <dbReference type="RuleBase" id="RU003835"/>
    </source>
</evidence>
<accession>A0A0N7MRR4</accession>
<comment type="similarity">
    <text evidence="1 6 7">Belongs to the acetokinase family.</text>
</comment>
<keyword evidence="6" id="KW-0479">Metal-binding</keyword>
<evidence type="ECO:0000313" key="9">
    <source>
        <dbReference type="EMBL" id="CUU06582.1"/>
    </source>
</evidence>
<dbReference type="PANTHER" id="PTHR21060:SF15">
    <property type="entry name" value="ACETATE KINASE-RELATED"/>
    <property type="match status" value="1"/>
</dbReference>
<dbReference type="CDD" id="cd24010">
    <property type="entry name" value="ASKHA_NBD_AcK_PK"/>
    <property type="match status" value="1"/>
</dbReference>
<evidence type="ECO:0000256" key="6">
    <source>
        <dbReference type="HAMAP-Rule" id="MF_00020"/>
    </source>
</evidence>
<dbReference type="GO" id="GO:0006083">
    <property type="term" value="P:acetate metabolic process"/>
    <property type="evidence" value="ECO:0007669"/>
    <property type="project" value="TreeGrafter"/>
</dbReference>
<evidence type="ECO:0000313" key="10">
    <source>
        <dbReference type="Proteomes" id="UP000182011"/>
    </source>
</evidence>
<dbReference type="OrthoDB" id="9802453at2"/>
<dbReference type="EC" id="2.7.2.1" evidence="6"/>
<protein>
    <recommendedName>
        <fullName evidence="6">Acetate kinase</fullName>
        <ecNumber evidence="6">2.7.2.1</ecNumber>
    </recommendedName>
    <alternativeName>
        <fullName evidence="6">Acetokinase</fullName>
    </alternativeName>
</protein>
<dbReference type="GO" id="GO:0008776">
    <property type="term" value="F:acetate kinase activity"/>
    <property type="evidence" value="ECO:0007669"/>
    <property type="project" value="UniProtKB-UniRule"/>
</dbReference>
<comment type="pathway">
    <text evidence="6">Metabolic intermediate biosynthesis; acetyl-CoA biosynthesis; acetyl-CoA from acetate: step 1/2.</text>
</comment>
<dbReference type="PANTHER" id="PTHR21060">
    <property type="entry name" value="ACETATE KINASE"/>
    <property type="match status" value="1"/>
</dbReference>
<dbReference type="GO" id="GO:0005524">
    <property type="term" value="F:ATP binding"/>
    <property type="evidence" value="ECO:0007669"/>
    <property type="project" value="UniProtKB-KW"/>
</dbReference>
<dbReference type="PRINTS" id="PR00471">
    <property type="entry name" value="ACETATEKNASE"/>
</dbReference>
<dbReference type="EMBL" id="FAOP01000006">
    <property type="protein sequence ID" value="CUU06582.1"/>
    <property type="molecule type" value="Genomic_DNA"/>
</dbReference>
<name>A0A0P1LT56_9BACT</name>
<evidence type="ECO:0000256" key="4">
    <source>
        <dbReference type="ARBA" id="ARBA00022777"/>
    </source>
</evidence>
<comment type="cofactor">
    <cofactor evidence="6">
        <name>Mg(2+)</name>
        <dbReference type="ChEBI" id="CHEBI:18420"/>
    </cofactor>
    <cofactor evidence="6">
        <name>Mn(2+)</name>
        <dbReference type="ChEBI" id="CHEBI:29035"/>
    </cofactor>
    <text evidence="6">Mg(2+). Can also accept Mn(2+).</text>
</comment>
<dbReference type="UniPathway" id="UPA00340">
    <property type="reaction ID" value="UER00458"/>
</dbReference>
<proteinExistence type="inferred from homology"/>
<feature type="binding site" evidence="6">
    <location>
        <begin position="208"/>
        <end position="212"/>
    </location>
    <ligand>
        <name>ATP</name>
        <dbReference type="ChEBI" id="CHEBI:30616"/>
    </ligand>
</feature>
<dbReference type="Proteomes" id="UP000182011">
    <property type="component" value="Unassembled WGS sequence"/>
</dbReference>
<evidence type="ECO:0000313" key="8">
    <source>
        <dbReference type="EMBL" id="CUS85371.1"/>
    </source>
</evidence>
<feature type="site" description="Transition state stabilizer" evidence="6">
    <location>
        <position position="241"/>
    </location>
</feature>
<dbReference type="PROSITE" id="PS01076">
    <property type="entry name" value="ACETATE_KINASE_2"/>
    <property type="match status" value="1"/>
</dbReference>
<organism evidence="9 10">
    <name type="scientific">Candidatus Kryptonium thompsonii</name>
    <dbReference type="NCBI Taxonomy" id="1633631"/>
    <lineage>
        <taxon>Bacteria</taxon>
        <taxon>Pseudomonadati</taxon>
        <taxon>Candidatus Kryptoniota</taxon>
        <taxon>Candidatus Kryptonium</taxon>
    </lineage>
</organism>
<feature type="binding site" evidence="6">
    <location>
        <position position="91"/>
    </location>
    <ligand>
        <name>substrate</name>
    </ligand>
</feature>
<feature type="binding site" evidence="6">
    <location>
        <position position="14"/>
    </location>
    <ligand>
        <name>ATP</name>
        <dbReference type="ChEBI" id="CHEBI:30616"/>
    </ligand>
</feature>
<comment type="catalytic activity">
    <reaction evidence="6">
        <text>acetate + ATP = acetyl phosphate + ADP</text>
        <dbReference type="Rhea" id="RHEA:11352"/>
        <dbReference type="ChEBI" id="CHEBI:22191"/>
        <dbReference type="ChEBI" id="CHEBI:30089"/>
        <dbReference type="ChEBI" id="CHEBI:30616"/>
        <dbReference type="ChEBI" id="CHEBI:456216"/>
        <dbReference type="EC" id="2.7.2.1"/>
    </reaction>
</comment>
<dbReference type="Proteomes" id="UP000182200">
    <property type="component" value="Unassembled WGS sequence"/>
</dbReference>
<comment type="subcellular location">
    <subcellularLocation>
        <location evidence="6">Cytoplasm</location>
    </subcellularLocation>
</comment>
<accession>A0A0P1LT56</accession>
<dbReference type="PROSITE" id="PS01075">
    <property type="entry name" value="ACETATE_KINASE_1"/>
    <property type="match status" value="1"/>
</dbReference>
<dbReference type="Pfam" id="PF00871">
    <property type="entry name" value="Acetate_kinase"/>
    <property type="match status" value="1"/>
</dbReference>
<feature type="binding site" evidence="6">
    <location>
        <position position="7"/>
    </location>
    <ligand>
        <name>Mg(2+)</name>
        <dbReference type="ChEBI" id="CHEBI:18420"/>
    </ligand>
</feature>
<dbReference type="NCBIfam" id="TIGR00016">
    <property type="entry name" value="ackA"/>
    <property type="match status" value="1"/>
</dbReference>
<feature type="active site" description="Proton donor/acceptor" evidence="6">
    <location>
        <position position="148"/>
    </location>
</feature>
<sequence>MKVLVLNSGSSSIKYQFIETSTYSVLAKGQVERIGMDDAILTHVREDGDTVKISGEILDHNIAIEYVIAILLSKNHGVIKDKSEIEAVGHRVVHGGETFSDSVLITDEVIEKIRENIELAPLHNPHNLRGILACKRLLPDTPQVAVFDTAFHQKMPEYAFIYGLPYELYKKYKIRRYGFHGTSHRYVSKRASEILGLPIEQLRIITAHLGNGCSMSAVKFGVSIDTTMGFTPLEGLLMGTRSGDLDPAVILYIMSKEGLTMSEINALLNKHSGLLGISGVSSDMREIISEMKNGNQRAKLAFEVFCYRIKKYIGAYAAAMGGVDAIVFTAGIGENSPDVRKKVCEGLEFLGIKIDDEKNDSPEKEKIITTDDSKVKVLVIPTNEELVIALDTAEIVSKSKVMAEK</sequence>
<keyword evidence="5 6" id="KW-0067">ATP-binding</keyword>
<feature type="site" description="Transition state stabilizer" evidence="6">
    <location>
        <position position="180"/>
    </location>
</feature>
<accession>A0A0P1LS48</accession>